<organism evidence="1">
    <name type="scientific">Anguilla anguilla</name>
    <name type="common">European freshwater eel</name>
    <name type="synonym">Muraena anguilla</name>
    <dbReference type="NCBI Taxonomy" id="7936"/>
    <lineage>
        <taxon>Eukaryota</taxon>
        <taxon>Metazoa</taxon>
        <taxon>Chordata</taxon>
        <taxon>Craniata</taxon>
        <taxon>Vertebrata</taxon>
        <taxon>Euteleostomi</taxon>
        <taxon>Actinopterygii</taxon>
        <taxon>Neopterygii</taxon>
        <taxon>Teleostei</taxon>
        <taxon>Anguilliformes</taxon>
        <taxon>Anguillidae</taxon>
        <taxon>Anguilla</taxon>
    </lineage>
</organism>
<evidence type="ECO:0000313" key="1">
    <source>
        <dbReference type="EMBL" id="JAH08314.1"/>
    </source>
</evidence>
<sequence>MTLALNNEVCEMLKCIERELPEPTLSFRAEMNSNTSELSG</sequence>
<accession>A0A0E9PV04</accession>
<reference evidence="1" key="2">
    <citation type="journal article" date="2015" name="Fish Shellfish Immunol.">
        <title>Early steps in the European eel (Anguilla anguilla)-Vibrio vulnificus interaction in the gills: Role of the RtxA13 toxin.</title>
        <authorList>
            <person name="Callol A."/>
            <person name="Pajuelo D."/>
            <person name="Ebbesson L."/>
            <person name="Teles M."/>
            <person name="MacKenzie S."/>
            <person name="Amaro C."/>
        </authorList>
    </citation>
    <scope>NUCLEOTIDE SEQUENCE</scope>
</reference>
<dbReference type="EMBL" id="GBXM01100263">
    <property type="protein sequence ID" value="JAH08314.1"/>
    <property type="molecule type" value="Transcribed_RNA"/>
</dbReference>
<reference evidence="1" key="1">
    <citation type="submission" date="2014-11" db="EMBL/GenBank/DDBJ databases">
        <authorList>
            <person name="Amaro Gonzalez C."/>
        </authorList>
    </citation>
    <scope>NUCLEOTIDE SEQUENCE</scope>
</reference>
<protein>
    <submittedName>
        <fullName evidence="1">Uncharacterized protein</fullName>
    </submittedName>
</protein>
<proteinExistence type="predicted"/>
<name>A0A0E9PV04_ANGAN</name>
<dbReference type="AlphaFoldDB" id="A0A0E9PV04"/>